<evidence type="ECO:0000313" key="2">
    <source>
        <dbReference type="Proteomes" id="UP001188597"/>
    </source>
</evidence>
<evidence type="ECO:0008006" key="3">
    <source>
        <dbReference type="Google" id="ProtNLM"/>
    </source>
</evidence>
<dbReference type="Pfam" id="PF03087">
    <property type="entry name" value="BPS1"/>
    <property type="match status" value="1"/>
</dbReference>
<gene>
    <name evidence="1" type="ORF">RJ639_005190</name>
</gene>
<evidence type="ECO:0000313" key="1">
    <source>
        <dbReference type="EMBL" id="KAK3018065.1"/>
    </source>
</evidence>
<dbReference type="GO" id="GO:0048367">
    <property type="term" value="P:shoot system development"/>
    <property type="evidence" value="ECO:0007669"/>
    <property type="project" value="InterPro"/>
</dbReference>
<sequence length="297" mass="33508">MASLKFNSRHNIRSISLPCRSHPTTLRVEEKLNELKTWEETLSAPTAGTISGGLSKLEELYKSMDYLLDLPLTKQALSVHQCQPWTNELLEGSVRLLDICGTARDFMSLLVEHVRDLQSALRRRKVDSSIESSIAKYTSFRKKIKKESRCLIAALKQVDKKIGVSCLLDQDHQLQAVIRVLREVSLSTVSIFETLLMFFSVPVLKQKPATWLTVSKLMHKGAVTCEEEPENVNELESVDAALWSLCRYGSSEVQKVSIAQRRLEALEGSIEGFEDRLGCMFRQLIKARASLLNITSL</sequence>
<dbReference type="Proteomes" id="UP001188597">
    <property type="component" value="Unassembled WGS sequence"/>
</dbReference>
<reference evidence="1" key="1">
    <citation type="submission" date="2022-12" db="EMBL/GenBank/DDBJ databases">
        <title>Draft genome assemblies for two species of Escallonia (Escalloniales).</title>
        <authorList>
            <person name="Chanderbali A."/>
            <person name="Dervinis C."/>
            <person name="Anghel I."/>
            <person name="Soltis D."/>
            <person name="Soltis P."/>
            <person name="Zapata F."/>
        </authorList>
    </citation>
    <scope>NUCLEOTIDE SEQUENCE</scope>
    <source>
        <strain evidence="1">UCBG64.0493</strain>
        <tissue evidence="1">Leaf</tissue>
    </source>
</reference>
<name>A0AA88W7H0_9ASTE</name>
<dbReference type="EMBL" id="JAVXUP010000960">
    <property type="protein sequence ID" value="KAK3018065.1"/>
    <property type="molecule type" value="Genomic_DNA"/>
</dbReference>
<protein>
    <recommendedName>
        <fullName evidence="3">DUF241 domain protein</fullName>
    </recommendedName>
</protein>
<dbReference type="AlphaFoldDB" id="A0AA88W7H0"/>
<proteinExistence type="predicted"/>
<comment type="caution">
    <text evidence="1">The sequence shown here is derived from an EMBL/GenBank/DDBJ whole genome shotgun (WGS) entry which is preliminary data.</text>
</comment>
<organism evidence="1 2">
    <name type="scientific">Escallonia herrerae</name>
    <dbReference type="NCBI Taxonomy" id="1293975"/>
    <lineage>
        <taxon>Eukaryota</taxon>
        <taxon>Viridiplantae</taxon>
        <taxon>Streptophyta</taxon>
        <taxon>Embryophyta</taxon>
        <taxon>Tracheophyta</taxon>
        <taxon>Spermatophyta</taxon>
        <taxon>Magnoliopsida</taxon>
        <taxon>eudicotyledons</taxon>
        <taxon>Gunneridae</taxon>
        <taxon>Pentapetalae</taxon>
        <taxon>asterids</taxon>
        <taxon>campanulids</taxon>
        <taxon>Escalloniales</taxon>
        <taxon>Escalloniaceae</taxon>
        <taxon>Escallonia</taxon>
    </lineage>
</organism>
<accession>A0AA88W7H0</accession>
<dbReference type="InterPro" id="IPR004320">
    <property type="entry name" value="BPS1_pln"/>
</dbReference>
<keyword evidence="2" id="KW-1185">Reference proteome</keyword>
<dbReference type="PANTHER" id="PTHR33070">
    <property type="entry name" value="OS06G0725500 PROTEIN"/>
    <property type="match status" value="1"/>
</dbReference>
<dbReference type="GO" id="GO:0048364">
    <property type="term" value="P:root development"/>
    <property type="evidence" value="ECO:0007669"/>
    <property type="project" value="InterPro"/>
</dbReference>
<dbReference type="PANTHER" id="PTHR33070:SF109">
    <property type="entry name" value="DOMAIN PROTEIN, PUTATIVE (DUF241)-RELATED"/>
    <property type="match status" value="1"/>
</dbReference>